<dbReference type="Pfam" id="PF13401">
    <property type="entry name" value="AAA_22"/>
    <property type="match status" value="1"/>
</dbReference>
<comment type="caution">
    <text evidence="5">The sequence shown here is derived from an EMBL/GenBank/DDBJ whole genome shotgun (WGS) entry which is preliminary data.</text>
</comment>
<name>A0ABT6CYJ4_9MICC</name>
<evidence type="ECO:0000313" key="5">
    <source>
        <dbReference type="EMBL" id="MDF9278938.1"/>
    </source>
</evidence>
<dbReference type="RefSeq" id="WP_277359313.1">
    <property type="nucleotide sequence ID" value="NZ_JAROKN010000049.1"/>
</dbReference>
<dbReference type="SUPFAM" id="SSF46894">
    <property type="entry name" value="C-terminal effector domain of the bipartite response regulators"/>
    <property type="match status" value="1"/>
</dbReference>
<organism evidence="5 6">
    <name type="scientific">Arthrobacter vasquezii</name>
    <dbReference type="NCBI Taxonomy" id="2977629"/>
    <lineage>
        <taxon>Bacteria</taxon>
        <taxon>Bacillati</taxon>
        <taxon>Actinomycetota</taxon>
        <taxon>Actinomycetes</taxon>
        <taxon>Micrococcales</taxon>
        <taxon>Micrococcaceae</taxon>
        <taxon>Arthrobacter</taxon>
    </lineage>
</organism>
<dbReference type="Pfam" id="PF00196">
    <property type="entry name" value="GerE"/>
    <property type="match status" value="1"/>
</dbReference>
<evidence type="ECO:0000256" key="2">
    <source>
        <dbReference type="ARBA" id="ARBA00023125"/>
    </source>
</evidence>
<dbReference type="SUPFAM" id="SSF52540">
    <property type="entry name" value="P-loop containing nucleoside triphosphate hydrolases"/>
    <property type="match status" value="1"/>
</dbReference>
<accession>A0ABT6CYJ4</accession>
<protein>
    <submittedName>
        <fullName evidence="5">LuxR C-terminal-related transcriptional regulator</fullName>
    </submittedName>
</protein>
<dbReference type="InterPro" id="IPR049945">
    <property type="entry name" value="AAA_22"/>
</dbReference>
<dbReference type="EMBL" id="JAROKN010000049">
    <property type="protein sequence ID" value="MDF9278938.1"/>
    <property type="molecule type" value="Genomic_DNA"/>
</dbReference>
<dbReference type="Gene3D" id="3.40.50.300">
    <property type="entry name" value="P-loop containing nucleotide triphosphate hydrolases"/>
    <property type="match status" value="1"/>
</dbReference>
<proteinExistence type="predicted"/>
<gene>
    <name evidence="5" type="ORF">P4U43_14200</name>
</gene>
<dbReference type="InterPro" id="IPR027417">
    <property type="entry name" value="P-loop_NTPase"/>
</dbReference>
<evidence type="ECO:0000256" key="3">
    <source>
        <dbReference type="ARBA" id="ARBA00023163"/>
    </source>
</evidence>
<dbReference type="SMART" id="SM00421">
    <property type="entry name" value="HTH_LUXR"/>
    <property type="match status" value="1"/>
</dbReference>
<dbReference type="InterPro" id="IPR016032">
    <property type="entry name" value="Sig_transdc_resp-reg_C-effctor"/>
</dbReference>
<sequence>MNRLEWGCVGMGSPWVASSAPPVADRQQAVSEVSRSLTSAYLFGSVIVGKPGVGKSNLLHEVLDGTESIGRVIYLRGTALSSGKPLNALAFLLKEFGLSAEQEPQMLVEALVHHLGNVPNQGTVVIAVDNADSLDAVSADVIAQLALSLSVKLLIVCRDLTDCPSSLMTLWLEGALLRIDLNELSQSEAHELLAQTLKGPLSRSAVHALWGYAAGNARLMKLLVHDFVSSGKIVRQGDVWVLGRAHLHVSHPTADAVMAHLGPLTDQQTALLETLALAGHLSMGMVSVLGSVQDLDHLQDIGAIHLARDTSQLVVTDHLVAIVIRERVGSFRRLQLLTRVRQLQAKSTVPAIHPVRYAEWMMECGLSLDEESGLRALAYANDHDDPTSALMVAAGLGEHGSTHPALRLETARAHLAADDEGSAVEAMEMFVVAARDCLSAEEERRLRKPEHRSVRVQIEVARSILAGHGCAPGRAPSPAFVDVSGNDEILLAQAERAASEGRYELIRPMLDGKQGESGTPVSEIGIQLTCLLALADAIRDRQHEALALAAEVTAGLQHLRLAHRIRARLMFRVQLICLITGQKADAGWTGITPELHLTSGDGTAGEFMDGISLARLGRPGEALAVLVPALAQLQVWDPGGLRCVCSAATAFCHALQGDFGKVRPLMLPLEDSERVTPAGLPLFTLRYFRAMTLALLGSTDQAVSMLEEQAGEEFSAGNFGLELIARAAALRLGTKSTARALLETASRTQGPFSDFCSFFGEGLTMKKPELLLEAVHMAEDLGNHLFAAKVRESARSMAVASGDRNVTRQVQRVIVSSGLQLNDEDADEQLNLLTPREREAAQLVKAGLINRQIAQQMHVSVRTVEGYLYQIYVKLGVSNRADLIAALEGEAS</sequence>
<dbReference type="Proteomes" id="UP001220456">
    <property type="component" value="Unassembled WGS sequence"/>
</dbReference>
<evidence type="ECO:0000259" key="4">
    <source>
        <dbReference type="PROSITE" id="PS50043"/>
    </source>
</evidence>
<dbReference type="InterPro" id="IPR036388">
    <property type="entry name" value="WH-like_DNA-bd_sf"/>
</dbReference>
<keyword evidence="6" id="KW-1185">Reference proteome</keyword>
<dbReference type="PRINTS" id="PR00038">
    <property type="entry name" value="HTHLUXR"/>
</dbReference>
<dbReference type="InterPro" id="IPR000792">
    <property type="entry name" value="Tscrpt_reg_LuxR_C"/>
</dbReference>
<keyword evidence="2" id="KW-0238">DNA-binding</keyword>
<feature type="domain" description="HTH luxR-type" evidence="4">
    <location>
        <begin position="826"/>
        <end position="891"/>
    </location>
</feature>
<dbReference type="PANTHER" id="PTHR44688">
    <property type="entry name" value="DNA-BINDING TRANSCRIPTIONAL ACTIVATOR DEVR_DOSR"/>
    <property type="match status" value="1"/>
</dbReference>
<evidence type="ECO:0000256" key="1">
    <source>
        <dbReference type="ARBA" id="ARBA00023015"/>
    </source>
</evidence>
<dbReference type="PROSITE" id="PS50043">
    <property type="entry name" value="HTH_LUXR_2"/>
    <property type="match status" value="1"/>
</dbReference>
<dbReference type="Gene3D" id="1.10.10.10">
    <property type="entry name" value="Winged helix-like DNA-binding domain superfamily/Winged helix DNA-binding domain"/>
    <property type="match status" value="1"/>
</dbReference>
<dbReference type="CDD" id="cd06170">
    <property type="entry name" value="LuxR_C_like"/>
    <property type="match status" value="1"/>
</dbReference>
<keyword evidence="3" id="KW-0804">Transcription</keyword>
<keyword evidence="1" id="KW-0805">Transcription regulation</keyword>
<reference evidence="5 6" key="1">
    <citation type="journal article" date="2023" name="Int. J. Syst. Evol. Microbiol.">
        <title>Arthrobacter vasquezii sp. nov., isolated from a soil sample from Union Glacier, Antarctica.</title>
        <authorList>
            <person name="Valenzuela-Ibaceta F."/>
            <person name="Carrasco V."/>
            <person name="Lagos-Moraga S."/>
            <person name="Dietz-Vargas C."/>
            <person name="Navarro C.A."/>
            <person name="Perez-Donoso J.M."/>
        </authorList>
    </citation>
    <scope>NUCLEOTIDE SEQUENCE [LARGE SCALE GENOMIC DNA]</scope>
    <source>
        <strain evidence="5 6">EH-1B-1</strain>
    </source>
</reference>
<evidence type="ECO:0000313" key="6">
    <source>
        <dbReference type="Proteomes" id="UP001220456"/>
    </source>
</evidence>
<dbReference type="PANTHER" id="PTHR44688:SF16">
    <property type="entry name" value="DNA-BINDING TRANSCRIPTIONAL ACTIVATOR DEVR_DOSR"/>
    <property type="match status" value="1"/>
</dbReference>